<dbReference type="EMBL" id="JAXCEI010000002">
    <property type="protein sequence ID" value="MFA1538366.1"/>
    <property type="molecule type" value="Genomic_DNA"/>
</dbReference>
<evidence type="ECO:0000256" key="3">
    <source>
        <dbReference type="ARBA" id="ARBA00023027"/>
    </source>
</evidence>
<reference evidence="6 7" key="1">
    <citation type="submission" date="2023-11" db="EMBL/GenBank/DDBJ databases">
        <title>Actinomadura monticuli sp. nov., isolated from volcanic ash.</title>
        <authorList>
            <person name="Lee S.D."/>
            <person name="Yang H."/>
            <person name="Kim I.S."/>
        </authorList>
    </citation>
    <scope>NUCLEOTIDE SEQUENCE [LARGE SCALE GENOMIC DNA]</scope>
    <source>
        <strain evidence="6 7">DLS-62</strain>
    </source>
</reference>
<dbReference type="GO" id="GO:0016491">
    <property type="term" value="F:oxidoreductase activity"/>
    <property type="evidence" value="ECO:0007669"/>
    <property type="project" value="UniProtKB-KW"/>
</dbReference>
<sequence length="304" mass="31318">MSDDDGGGRILGFLGLGVMGTGMATRLVEAGYEVRVYNRTAAKTAPVVEAGARAVDTAAEAVDGAGLVVVSLADEPAVEKVLFGDAAPRLAEGALVVDTSTVSPDFARDAARRLAALGVRRVEACVFGNPMQARSGELRVLTAGDPADVDAARGVLEAVGKDIRHFGPPGSAAVMKLVLNMLIGTEIAALAEAAELGRGAGLDRDAVLDCVASSGVASMVMAFRAAIMRERRYEPAAFRTRLMAKDLRHAVDLAAVAGGGLPLAERALEIVTRAIDRGDGDKDLAVLAEHASPGTHTTHDRGDA</sequence>
<dbReference type="SUPFAM" id="SSF51735">
    <property type="entry name" value="NAD(P)-binding Rossmann-fold domains"/>
    <property type="match status" value="1"/>
</dbReference>
<feature type="domain" description="6-phosphogluconate dehydrogenase NADP-binding" evidence="4">
    <location>
        <begin position="11"/>
        <end position="166"/>
    </location>
</feature>
<dbReference type="InterPro" id="IPR029154">
    <property type="entry name" value="HIBADH-like_NADP-bd"/>
</dbReference>
<dbReference type="Gene3D" id="1.10.1040.10">
    <property type="entry name" value="N-(1-d-carboxylethyl)-l-norvaline Dehydrogenase, domain 2"/>
    <property type="match status" value="1"/>
</dbReference>
<comment type="caution">
    <text evidence="6">The sequence shown here is derived from an EMBL/GenBank/DDBJ whole genome shotgun (WGS) entry which is preliminary data.</text>
</comment>
<dbReference type="EC" id="1.1.-.-" evidence="6"/>
<dbReference type="PROSITE" id="PS00895">
    <property type="entry name" value="3_HYDROXYISOBUT_DH"/>
    <property type="match status" value="1"/>
</dbReference>
<evidence type="ECO:0000256" key="2">
    <source>
        <dbReference type="ARBA" id="ARBA00023002"/>
    </source>
</evidence>
<gene>
    <name evidence="6" type="ORF">SM611_05435</name>
</gene>
<dbReference type="Gene3D" id="3.40.50.720">
    <property type="entry name" value="NAD(P)-binding Rossmann-like Domain"/>
    <property type="match status" value="1"/>
</dbReference>
<keyword evidence="7" id="KW-1185">Reference proteome</keyword>
<accession>A0ABV4Q6S1</accession>
<name>A0ABV4Q6S1_9ACTN</name>
<protein>
    <submittedName>
        <fullName evidence="6">NAD(P)-dependent oxidoreductase</fullName>
        <ecNumber evidence="6">1.1.-.-</ecNumber>
    </submittedName>
</protein>
<evidence type="ECO:0000313" key="7">
    <source>
        <dbReference type="Proteomes" id="UP001569963"/>
    </source>
</evidence>
<keyword evidence="3" id="KW-0520">NAD</keyword>
<dbReference type="SUPFAM" id="SSF48179">
    <property type="entry name" value="6-phosphogluconate dehydrogenase C-terminal domain-like"/>
    <property type="match status" value="1"/>
</dbReference>
<dbReference type="InterPro" id="IPR008927">
    <property type="entry name" value="6-PGluconate_DH-like_C_sf"/>
</dbReference>
<keyword evidence="2 6" id="KW-0560">Oxidoreductase</keyword>
<feature type="domain" description="3-hydroxyisobutyrate dehydrogenase-like NAD-binding" evidence="5">
    <location>
        <begin position="170"/>
        <end position="287"/>
    </location>
</feature>
<dbReference type="Pfam" id="PF14833">
    <property type="entry name" value="NAD_binding_11"/>
    <property type="match status" value="1"/>
</dbReference>
<dbReference type="PANTHER" id="PTHR43580">
    <property type="entry name" value="OXIDOREDUCTASE GLYR1-RELATED"/>
    <property type="match status" value="1"/>
</dbReference>
<evidence type="ECO:0000313" key="6">
    <source>
        <dbReference type="EMBL" id="MFA1538366.1"/>
    </source>
</evidence>
<organism evidence="6 7">
    <name type="scientific">Actinomadura monticuli</name>
    <dbReference type="NCBI Taxonomy" id="3097367"/>
    <lineage>
        <taxon>Bacteria</taxon>
        <taxon>Bacillati</taxon>
        <taxon>Actinomycetota</taxon>
        <taxon>Actinomycetes</taxon>
        <taxon>Streptosporangiales</taxon>
        <taxon>Thermomonosporaceae</taxon>
        <taxon>Actinomadura</taxon>
    </lineage>
</organism>
<dbReference type="InterPro" id="IPR013328">
    <property type="entry name" value="6PGD_dom2"/>
</dbReference>
<evidence type="ECO:0000259" key="4">
    <source>
        <dbReference type="Pfam" id="PF03446"/>
    </source>
</evidence>
<dbReference type="PIRSF" id="PIRSF000103">
    <property type="entry name" value="HIBADH"/>
    <property type="match status" value="1"/>
</dbReference>
<dbReference type="InterPro" id="IPR002204">
    <property type="entry name" value="3-OH-isobutyrate_DH-rel_CS"/>
</dbReference>
<dbReference type="InterPro" id="IPR015815">
    <property type="entry name" value="HIBADH-related"/>
</dbReference>
<evidence type="ECO:0000256" key="1">
    <source>
        <dbReference type="ARBA" id="ARBA00009080"/>
    </source>
</evidence>
<dbReference type="InterPro" id="IPR036291">
    <property type="entry name" value="NAD(P)-bd_dom_sf"/>
</dbReference>
<comment type="similarity">
    <text evidence="1">Belongs to the HIBADH-related family.</text>
</comment>
<dbReference type="RefSeq" id="WP_371947715.1">
    <property type="nucleotide sequence ID" value="NZ_JAXCEI010000002.1"/>
</dbReference>
<dbReference type="Proteomes" id="UP001569963">
    <property type="component" value="Unassembled WGS sequence"/>
</dbReference>
<evidence type="ECO:0000259" key="5">
    <source>
        <dbReference type="Pfam" id="PF14833"/>
    </source>
</evidence>
<dbReference type="Pfam" id="PF03446">
    <property type="entry name" value="NAD_binding_2"/>
    <property type="match status" value="1"/>
</dbReference>
<dbReference type="InterPro" id="IPR051265">
    <property type="entry name" value="HIBADH-related_NP60_sf"/>
</dbReference>
<proteinExistence type="inferred from homology"/>
<dbReference type="InterPro" id="IPR006115">
    <property type="entry name" value="6PGDH_NADP-bd"/>
</dbReference>
<dbReference type="PANTHER" id="PTHR43580:SF2">
    <property type="entry name" value="CYTOKINE-LIKE NUCLEAR FACTOR N-PAC"/>
    <property type="match status" value="1"/>
</dbReference>